<protein>
    <submittedName>
        <fullName evidence="1">Uncharacterized protein</fullName>
    </submittedName>
</protein>
<proteinExistence type="predicted"/>
<evidence type="ECO:0000313" key="2">
    <source>
        <dbReference type="Proteomes" id="UP000765509"/>
    </source>
</evidence>
<accession>A0A9Q3D8V7</accession>
<keyword evidence="2" id="KW-1185">Reference proteome</keyword>
<name>A0A9Q3D8V7_9BASI</name>
<organism evidence="1 2">
    <name type="scientific">Austropuccinia psidii MF-1</name>
    <dbReference type="NCBI Taxonomy" id="1389203"/>
    <lineage>
        <taxon>Eukaryota</taxon>
        <taxon>Fungi</taxon>
        <taxon>Dikarya</taxon>
        <taxon>Basidiomycota</taxon>
        <taxon>Pucciniomycotina</taxon>
        <taxon>Pucciniomycetes</taxon>
        <taxon>Pucciniales</taxon>
        <taxon>Sphaerophragmiaceae</taxon>
        <taxon>Austropuccinia</taxon>
    </lineage>
</organism>
<gene>
    <name evidence="1" type="ORF">O181_035557</name>
</gene>
<evidence type="ECO:0000313" key="1">
    <source>
        <dbReference type="EMBL" id="MBW0495842.1"/>
    </source>
</evidence>
<reference evidence="1" key="1">
    <citation type="submission" date="2021-03" db="EMBL/GenBank/DDBJ databases">
        <title>Draft genome sequence of rust myrtle Austropuccinia psidii MF-1, a brazilian biotype.</title>
        <authorList>
            <person name="Quecine M.C."/>
            <person name="Pachon D.M.R."/>
            <person name="Bonatelli M.L."/>
            <person name="Correr F.H."/>
            <person name="Franceschini L.M."/>
            <person name="Leite T.F."/>
            <person name="Margarido G.R.A."/>
            <person name="Almeida C.A."/>
            <person name="Ferrarezi J.A."/>
            <person name="Labate C.A."/>
        </authorList>
    </citation>
    <scope>NUCLEOTIDE SEQUENCE</scope>
    <source>
        <strain evidence="1">MF-1</strain>
    </source>
</reference>
<comment type="caution">
    <text evidence="1">The sequence shown here is derived from an EMBL/GenBank/DDBJ whole genome shotgun (WGS) entry which is preliminary data.</text>
</comment>
<dbReference type="EMBL" id="AVOT02013314">
    <property type="protein sequence ID" value="MBW0495842.1"/>
    <property type="molecule type" value="Genomic_DNA"/>
</dbReference>
<sequence>MIGILGLLQIRCCDLRPIIPSTSLILLSSLRKNAVALSDRCNGDHVTVLKHPLAHPFSLASFLNFSANT</sequence>
<dbReference type="AlphaFoldDB" id="A0A9Q3D8V7"/>
<dbReference type="Proteomes" id="UP000765509">
    <property type="component" value="Unassembled WGS sequence"/>
</dbReference>